<comment type="caution">
    <text evidence="1">The sequence shown here is derived from an EMBL/GenBank/DDBJ whole genome shotgun (WGS) entry which is preliminary data.</text>
</comment>
<evidence type="ECO:0000313" key="1">
    <source>
        <dbReference type="EMBL" id="GFU33679.1"/>
    </source>
</evidence>
<dbReference type="EMBL" id="BMAW01083370">
    <property type="protein sequence ID" value="GFU33679.1"/>
    <property type="molecule type" value="Genomic_DNA"/>
</dbReference>
<keyword evidence="2" id="KW-1185">Reference proteome</keyword>
<dbReference type="Proteomes" id="UP000887013">
    <property type="component" value="Unassembled WGS sequence"/>
</dbReference>
<protein>
    <submittedName>
        <fullName evidence="1">Uncharacterized protein</fullName>
    </submittedName>
</protein>
<accession>A0A8X6ULB1</accession>
<proteinExistence type="predicted"/>
<gene>
    <name evidence="1" type="ORF">NPIL_562751</name>
</gene>
<organism evidence="1 2">
    <name type="scientific">Nephila pilipes</name>
    <name type="common">Giant wood spider</name>
    <name type="synonym">Nephila maculata</name>
    <dbReference type="NCBI Taxonomy" id="299642"/>
    <lineage>
        <taxon>Eukaryota</taxon>
        <taxon>Metazoa</taxon>
        <taxon>Ecdysozoa</taxon>
        <taxon>Arthropoda</taxon>
        <taxon>Chelicerata</taxon>
        <taxon>Arachnida</taxon>
        <taxon>Araneae</taxon>
        <taxon>Araneomorphae</taxon>
        <taxon>Entelegynae</taxon>
        <taxon>Araneoidea</taxon>
        <taxon>Nephilidae</taxon>
        <taxon>Nephila</taxon>
    </lineage>
</organism>
<evidence type="ECO:0000313" key="2">
    <source>
        <dbReference type="Proteomes" id="UP000887013"/>
    </source>
</evidence>
<dbReference type="AlphaFoldDB" id="A0A8X6ULB1"/>
<sequence>MEQTSPFLLIKTTFNLSATLLALTRLHRCHSVHGKLSILIKVERVLRQCCILMASHPRNSWPLMGQTIAIKYSSFYLLLEGESSGEIGLMP</sequence>
<name>A0A8X6ULB1_NEPPI</name>
<reference evidence="1" key="1">
    <citation type="submission" date="2020-08" db="EMBL/GenBank/DDBJ databases">
        <title>Multicomponent nature underlies the extraordinary mechanical properties of spider dragline silk.</title>
        <authorList>
            <person name="Kono N."/>
            <person name="Nakamura H."/>
            <person name="Mori M."/>
            <person name="Yoshida Y."/>
            <person name="Ohtoshi R."/>
            <person name="Malay A.D."/>
            <person name="Moran D.A.P."/>
            <person name="Tomita M."/>
            <person name="Numata K."/>
            <person name="Arakawa K."/>
        </authorList>
    </citation>
    <scope>NUCLEOTIDE SEQUENCE</scope>
</reference>